<comment type="caution">
    <text evidence="13">Lacks conserved residue(s) required for the propagation of feature annotation.</text>
</comment>
<dbReference type="Gene3D" id="3.40.1820.10">
    <property type="entry name" value="DnaQ-like 3'-5' exonuclease"/>
    <property type="match status" value="1"/>
</dbReference>
<evidence type="ECO:0000313" key="18">
    <source>
        <dbReference type="Proteomes" id="UP000201129"/>
    </source>
</evidence>
<evidence type="ECO:0000256" key="1">
    <source>
        <dbReference type="ARBA" id="ARBA00005755"/>
    </source>
</evidence>
<dbReference type="InterPro" id="IPR043502">
    <property type="entry name" value="DNA/RNA_pol_sf"/>
</dbReference>
<evidence type="ECO:0000256" key="6">
    <source>
        <dbReference type="ARBA" id="ARBA00022722"/>
    </source>
</evidence>
<organism evidence="17 18">
    <name type="scientific">Escherichia phage IME08</name>
    <dbReference type="NCBI Taxonomy" id="698728"/>
    <lineage>
        <taxon>Viruses</taxon>
        <taxon>Duplodnaviria</taxon>
        <taxon>Heunggongvirae</taxon>
        <taxon>Uroviricota</taxon>
        <taxon>Caudoviricetes</taxon>
        <taxon>Pantevenvirales</taxon>
        <taxon>Straboviridae</taxon>
        <taxon>Tevenvirinae</taxon>
        <taxon>Dhakavirus</taxon>
        <taxon>Dhakavirus ime08</taxon>
    </lineage>
</organism>
<keyword evidence="7 13" id="KW-0378">Hydrolase</keyword>
<feature type="binding site" evidence="13">
    <location>
        <position position="431"/>
    </location>
    <ligand>
        <name>Mg(2+)</name>
        <dbReference type="ChEBI" id="CHEBI:18420"/>
        <label>3</label>
        <note>catalytic; for polymerase activity</note>
    </ligand>
</feature>
<keyword evidence="5 13" id="KW-0235">DNA replication</keyword>
<feature type="domain" description="DNA-directed DNA polymerase family B multifunctional" evidence="15">
    <location>
        <begin position="388"/>
        <end position="513"/>
    </location>
</feature>
<feature type="region of interest" description="Beta hairpin" evidence="13">
    <location>
        <begin position="268"/>
        <end position="284"/>
    </location>
</feature>
<dbReference type="GO" id="GO:0039686">
    <property type="term" value="P:bidirectional double-stranded viral DNA replication"/>
    <property type="evidence" value="ECO:0007669"/>
    <property type="project" value="UniProtKB-UniRule"/>
</dbReference>
<dbReference type="InterPro" id="IPR023211">
    <property type="entry name" value="DNA_pol_palm_dom_sf"/>
</dbReference>
<feature type="binding site" evidence="13">
    <location>
        <position position="134"/>
    </location>
    <ligand>
        <name>Mg(2+)</name>
        <dbReference type="ChEBI" id="CHEBI:18420"/>
        <label>1</label>
        <note>catalytic; for 3'-5' exonuclease activity</note>
    </ligand>
</feature>
<dbReference type="InterPro" id="IPR036397">
    <property type="entry name" value="RNaseH_sf"/>
</dbReference>
<dbReference type="HAMAP" id="MF_04100">
    <property type="entry name" value="DPOL_T4"/>
    <property type="match status" value="1"/>
</dbReference>
<dbReference type="InterPro" id="IPR006133">
    <property type="entry name" value="DNA-dir_DNA_pol_B_exonuc"/>
</dbReference>
<dbReference type="InterPro" id="IPR034749">
    <property type="entry name" value="DPOL_T4"/>
</dbReference>
<evidence type="ECO:0000256" key="10">
    <source>
        <dbReference type="ARBA" id="ARBA00023109"/>
    </source>
</evidence>
<evidence type="ECO:0000256" key="12">
    <source>
        <dbReference type="ARBA" id="ARBA00049244"/>
    </source>
</evidence>
<dbReference type="Gene3D" id="3.30.420.10">
    <property type="entry name" value="Ribonuclease H-like superfamily/Ribonuclease H"/>
    <property type="match status" value="1"/>
</dbReference>
<feature type="region of interest" description="Polymerase" evidence="13">
    <location>
        <begin position="400"/>
        <end position="923"/>
    </location>
</feature>
<keyword evidence="4 13" id="KW-0548">Nucleotidyltransferase</keyword>
<evidence type="ECO:0000256" key="13">
    <source>
        <dbReference type="HAMAP-Rule" id="MF_04100"/>
    </source>
</evidence>
<keyword evidence="10 13" id="KW-1194">Viral DNA replication</keyword>
<evidence type="ECO:0000256" key="11">
    <source>
        <dbReference type="ARBA" id="ARBA00023125"/>
    </source>
</evidence>
<dbReference type="GO" id="GO:0000166">
    <property type="term" value="F:nucleotide binding"/>
    <property type="evidence" value="ECO:0007669"/>
    <property type="project" value="UniProtKB-UniRule"/>
</dbReference>
<proteinExistence type="inferred from homology"/>
<keyword evidence="13" id="KW-0460">Magnesium</keyword>
<dbReference type="EC" id="3.1.11.-" evidence="13"/>
<keyword evidence="9 13" id="KW-0239">DNA-directed DNA polymerase</keyword>
<evidence type="ECO:0000256" key="4">
    <source>
        <dbReference type="ARBA" id="ARBA00022695"/>
    </source>
</evidence>
<feature type="binding site" evidence="13">
    <location>
        <begin position="434"/>
        <end position="436"/>
    </location>
    <ligand>
        <name>substrate</name>
    </ligand>
</feature>
<dbReference type="CDD" id="cd05160">
    <property type="entry name" value="DEDDy_DNA_polB_exo"/>
    <property type="match status" value="1"/>
</dbReference>
<evidence type="ECO:0000259" key="15">
    <source>
        <dbReference type="Pfam" id="PF00136"/>
    </source>
</evidence>
<feature type="site" description="Essential for viral replication" evidence="13">
    <location>
        <position position="734"/>
    </location>
</feature>
<feature type="binding site" evidence="13">
    <location>
        <position position="643"/>
    </location>
    <ligand>
        <name>Mg(2+)</name>
        <dbReference type="ChEBI" id="CHEBI:18420"/>
        <label>3</label>
        <note>catalytic; for polymerase activity</note>
    </ligand>
</feature>
<keyword evidence="6 13" id="KW-0540">Nuclease</keyword>
<dbReference type="InterPro" id="IPR012337">
    <property type="entry name" value="RNaseH-like_sf"/>
</dbReference>
<dbReference type="Gene3D" id="1.20.1280.300">
    <property type="match status" value="1"/>
</dbReference>
<dbReference type="Gene3D" id="3.30.342.10">
    <property type="entry name" value="DNA Polymerase, chain B, domain 1"/>
    <property type="match status" value="1"/>
</dbReference>
<accession>D7RM59</accession>
<evidence type="ECO:0000256" key="14">
    <source>
        <dbReference type="RuleBase" id="RU000442"/>
    </source>
</evidence>
<keyword evidence="18" id="KW-1185">Reference proteome</keyword>
<evidence type="ECO:0000256" key="5">
    <source>
        <dbReference type="ARBA" id="ARBA00022705"/>
    </source>
</evidence>
<dbReference type="InterPro" id="IPR050240">
    <property type="entry name" value="DNA_pol_type-B"/>
</dbReference>
<feature type="binding site" evidence="13">
    <location>
        <position position="432"/>
    </location>
    <ligand>
        <name>Mg(2+)</name>
        <dbReference type="ChEBI" id="CHEBI:18420"/>
        <label>4</label>
        <note>catalytic; for polymerase activity</note>
    </ligand>
</feature>
<feature type="binding site" evidence="13">
    <location>
        <position position="347"/>
    </location>
    <ligand>
        <name>Mg(2+)</name>
        <dbReference type="ChEBI" id="CHEBI:18420"/>
        <label>1</label>
        <note>catalytic; for 3'-5' exonuclease activity</note>
    </ligand>
</feature>
<comment type="catalytic activity">
    <reaction evidence="12 13 14">
        <text>DNA(n) + a 2'-deoxyribonucleoside 5'-triphosphate = DNA(n+1) + diphosphate</text>
        <dbReference type="Rhea" id="RHEA:22508"/>
        <dbReference type="Rhea" id="RHEA-COMP:17339"/>
        <dbReference type="Rhea" id="RHEA-COMP:17340"/>
        <dbReference type="ChEBI" id="CHEBI:33019"/>
        <dbReference type="ChEBI" id="CHEBI:61560"/>
        <dbReference type="ChEBI" id="CHEBI:173112"/>
        <dbReference type="EC" id="2.7.7.7"/>
    </reaction>
</comment>
<protein>
    <recommendedName>
        <fullName evidence="2 13">DNA-directed DNA polymerase</fullName>
        <ecNumber evidence="2 13">2.7.7.7</ecNumber>
        <ecNumber evidence="13">3.1.11.-</ecNumber>
    </recommendedName>
</protein>
<dbReference type="Gene3D" id="3.90.1600.10">
    <property type="entry name" value="Palm domain of DNA polymerase"/>
    <property type="match status" value="1"/>
</dbReference>
<feature type="region of interest" description="Binding of DNA in B-conformation" evidence="13">
    <location>
        <begin position="725"/>
        <end position="728"/>
    </location>
</feature>
<dbReference type="InterPro" id="IPR017964">
    <property type="entry name" value="DNA-dir_DNA_pol_B_CS"/>
</dbReference>
<dbReference type="GO" id="GO:0046872">
    <property type="term" value="F:metal ion binding"/>
    <property type="evidence" value="ECO:0007669"/>
    <property type="project" value="UniProtKB-KW"/>
</dbReference>
<comment type="subunit">
    <text evidence="13">Part of the replicase complex that includes the DNA polymerase, the polymerase clamp, the clamp loader complex, the single-stranded DNA binding protein, and the primase/helicase. Interacts with the polymerase clamp; this interaction constitutes the polymerase holoenzyme.</text>
</comment>
<feature type="binding site" evidence="13">
    <location>
        <position position="643"/>
    </location>
    <ligand>
        <name>Mg(2+)</name>
        <dbReference type="ChEBI" id="CHEBI:18420"/>
        <label>4</label>
        <note>catalytic; for polymerase activity</note>
    </ligand>
</feature>
<evidence type="ECO:0000256" key="9">
    <source>
        <dbReference type="ARBA" id="ARBA00022932"/>
    </source>
</evidence>
<dbReference type="PANTHER" id="PTHR10322">
    <property type="entry name" value="DNA POLYMERASE CATALYTIC SUBUNIT"/>
    <property type="match status" value="1"/>
</dbReference>
<evidence type="ECO:0000256" key="2">
    <source>
        <dbReference type="ARBA" id="ARBA00012417"/>
    </source>
</evidence>
<comment type="domain">
    <text evidence="13">The N-terminus contains the 3'-5' exonuclease activity. The C-terminus contains the polymerase activity and is involved in binding to the polymerase clamp protein. A beta hairpin structure is necessary for the proofreading function of the polymerase.</text>
</comment>
<dbReference type="GO" id="GO:0008408">
    <property type="term" value="F:3'-5' exonuclease activity"/>
    <property type="evidence" value="ECO:0007669"/>
    <property type="project" value="UniProtKB-UniRule"/>
</dbReference>
<feature type="domain" description="DNA-directed DNA polymerase family B exonuclease" evidence="16">
    <location>
        <begin position="120"/>
        <end position="313"/>
    </location>
</feature>
<dbReference type="PROSITE" id="PS00116">
    <property type="entry name" value="DNA_POLYMERASE_B"/>
    <property type="match status" value="1"/>
</dbReference>
<evidence type="ECO:0000259" key="16">
    <source>
        <dbReference type="Pfam" id="PF03104"/>
    </source>
</evidence>
<dbReference type="GeneID" id="9384386"/>
<dbReference type="SUPFAM" id="SSF56672">
    <property type="entry name" value="DNA/RNA polymerases"/>
    <property type="match status" value="1"/>
</dbReference>
<feature type="binding site" evidence="13">
    <location>
        <position position="502"/>
    </location>
    <ligand>
        <name>substrate</name>
    </ligand>
</feature>
<dbReference type="EMBL" id="HM071924">
    <property type="protein sequence ID" value="ADI55375.1"/>
    <property type="molecule type" value="Genomic_DNA"/>
</dbReference>
<dbReference type="Gene3D" id="1.10.287.690">
    <property type="entry name" value="Helix hairpin bin"/>
    <property type="match status" value="1"/>
</dbReference>
<keyword evidence="13" id="KW-0479">Metal-binding</keyword>
<reference evidence="17 18" key="1">
    <citation type="journal article" date="2011" name="Arch. Virol.">
        <title>The complete genome sequence of a novel T4-like bacteriophage, IME08.</title>
        <authorList>
            <person name="Jiang H."/>
            <person name="Jiang X."/>
            <person name="Wang S."/>
            <person name="Li C."/>
            <person name="Chen B."/>
            <person name="An X."/>
            <person name="Mi Z."/>
            <person name="Chen J."/>
            <person name="Tong Y."/>
        </authorList>
    </citation>
    <scope>NUCLEOTIDE SEQUENCE [LARGE SCALE GENOMIC DNA]</scope>
</reference>
<dbReference type="SUPFAM" id="SSF53098">
    <property type="entry name" value="Ribonuclease H-like"/>
    <property type="match status" value="1"/>
</dbReference>
<dbReference type="Pfam" id="PF00136">
    <property type="entry name" value="DNA_pol_B"/>
    <property type="match status" value="2"/>
</dbReference>
<feature type="binding site" evidence="13">
    <location>
        <position position="431"/>
    </location>
    <ligand>
        <name>Mg(2+)</name>
        <dbReference type="ChEBI" id="CHEBI:18420"/>
        <label>4</label>
        <note>catalytic; for polymerase activity</note>
    </ligand>
</feature>
<keyword evidence="11 13" id="KW-0238">DNA-binding</keyword>
<dbReference type="Pfam" id="PF03104">
    <property type="entry name" value="DNA_pol_B_exo1"/>
    <property type="match status" value="1"/>
</dbReference>
<dbReference type="Proteomes" id="UP000201129">
    <property type="component" value="Segment"/>
</dbReference>
<feature type="site" description="Optimization of metal coordination by the polymerase active site" evidence="13">
    <location>
        <position position="641"/>
    </location>
</feature>
<sequence length="923" mass="106818">MEYNDSSTNKRQSLVYKGNEMQEFYLTVEQIGDNILERYIDKNGKERSREVPYKPTMFMHANPEQAVKYIDIYGKGCVKKEFDSMRDASQWMKRMDDMGLEALGMDDYKLAYLSDTYRKEIKYDSSKIRIANFDIEVTSPDGFPEPAQAKHPIDAITHYDSIDDKFYVFDLLVSPYGRVKEWSIKIAEKLQDEGGDEVPQEIIDKIVYLPFNSEEEMMLEYLNFWQQKTPVILTGWNVESFDVPYVYNRLKNLFGENTAKRLSPHRKTRVKVIENMYGAREIITLFGISVLDYIDLYKKFSFTNQPSYSLDYVSEYELKVGKLKYDGPISKLRETNHQRYISYNIIDVYRVVQIDMKRQFILLSLDMGYYAKMQIQSVFSPIKTWDAIIFNSLKEQGRVIPQARSHVVQPYPGAFVKEPIPNAYKYVMSFDLTSLYPSIIRQVNISPETIAGTFANAPIHEYIAGTAPRPSDVYSCSPNGMMYYKDRDGVIPTEITKVFLQRKEHKGYMLAAQRNGELIKEALENPNLSVDSPLDIDYRFDFSDEIKAKIKTLSAPSLREMLFRAERTEVAGMTAQINRKLLINSLYGALGNVWFRYYDLRNATAITLFGQMALQWIERKVNEYLNSVCKTENQKFVLYGDTDSIYVKADAIINKVGEDKFRDTNHWVDFLDKFARERMEPAIDAGFREMCEYMNNKQHLMFMDREAIAGPPLGSKGLGGFWTGKKRYALNVWDMEGTRYAEPHLKIMGLETQKSSTPKAVQKALKECIRRMLQEGEASLQEYFKQFNKEFNELDYVSIAAVSSANNIEKYNEGGFPGSKCPYHIKGCLAYMRASAGDLTMPRIVDGEKVYVLPLKEGNPFGEACMAWPSGIELPVQIRDQVLRWMDYNVLFQKTFIKPLTGFTESAKIDYEKKATLFDMFDF</sequence>
<feature type="binding site" evidence="13">
    <location>
        <position position="347"/>
    </location>
    <ligand>
        <name>Mg(2+)</name>
        <dbReference type="ChEBI" id="CHEBI:18420"/>
        <label>2</label>
        <note>catalytic; for 3'-5' exonuclease activity</note>
    </ligand>
</feature>
<dbReference type="GO" id="GO:0003887">
    <property type="term" value="F:DNA-directed DNA polymerase activity"/>
    <property type="evidence" value="ECO:0007669"/>
    <property type="project" value="UniProtKB-UniRule"/>
</dbReference>
<dbReference type="InterPro" id="IPR006134">
    <property type="entry name" value="DNA-dir_DNA_pol_B_multi_dom"/>
</dbReference>
<evidence type="ECO:0000313" key="17">
    <source>
        <dbReference type="EMBL" id="ADI55375.1"/>
    </source>
</evidence>
<dbReference type="KEGG" id="vg:9384386"/>
<dbReference type="RefSeq" id="YP_003734196.1">
    <property type="nucleotide sequence ID" value="NC_014260.1"/>
</dbReference>
<evidence type="ECO:0000256" key="7">
    <source>
        <dbReference type="ARBA" id="ARBA00022801"/>
    </source>
</evidence>
<feature type="binding site" evidence="13">
    <location>
        <position position="136"/>
    </location>
    <ligand>
        <name>Mg(2+)</name>
        <dbReference type="ChEBI" id="CHEBI:18420"/>
        <label>1</label>
        <note>catalytic; for 3'-5' exonuclease activity</note>
    </ligand>
</feature>
<feature type="domain" description="DNA-directed DNA polymerase family B multifunctional" evidence="15">
    <location>
        <begin position="575"/>
        <end position="650"/>
    </location>
</feature>
<dbReference type="EC" id="2.7.7.7" evidence="2 13"/>
<keyword evidence="13" id="KW-0511">Multifunctional enzyme</keyword>
<reference evidence="17 18" key="2">
    <citation type="journal article" date="2011" name="Virol. J.">
        <title>Sequence characteristics of T4-like bacteriophage IME08 benome termini revealed by high throughput sequencing.</title>
        <authorList>
            <person name="Jiang X."/>
            <person name="Jiang H."/>
            <person name="Li C."/>
            <person name="Wang S."/>
            <person name="Mi Z."/>
            <person name="An X."/>
            <person name="Chen J."/>
            <person name="Tong Y."/>
        </authorList>
    </citation>
    <scope>NUCLEOTIDE SEQUENCE [LARGE SCALE GENOMIC DNA]</scope>
</reference>
<dbReference type="GO" id="GO:0006261">
    <property type="term" value="P:DNA-templated DNA replication"/>
    <property type="evidence" value="ECO:0007669"/>
    <property type="project" value="TreeGrafter"/>
</dbReference>
<keyword evidence="3 13" id="KW-0808">Transferase</keyword>
<keyword evidence="8 13" id="KW-0269">Exonuclease</keyword>
<dbReference type="PANTHER" id="PTHR10322:SF23">
    <property type="entry name" value="DNA POLYMERASE DELTA CATALYTIC SUBUNIT"/>
    <property type="match status" value="1"/>
</dbReference>
<comment type="function">
    <text evidence="13">Replicates the viral genomic DNA. This polymerase possesses two enzymatic activities: DNA synthesis (polymerase) and an exonucleolytic activity that degrades single-stranded DNA in the 3'- to 5'-direction for proofreading purpose.</text>
</comment>
<name>D7RM59_9CAUD</name>
<dbReference type="CDD" id="cd00145">
    <property type="entry name" value="POLBc"/>
    <property type="match status" value="1"/>
</dbReference>
<comment type="cofactor">
    <cofactor evidence="13">
        <name>Mg(2+)</name>
        <dbReference type="ChEBI" id="CHEBI:18420"/>
    </cofactor>
</comment>
<dbReference type="GO" id="GO:0003677">
    <property type="term" value="F:DNA binding"/>
    <property type="evidence" value="ECO:0007669"/>
    <property type="project" value="UniProtKB-UniRule"/>
</dbReference>
<dbReference type="InterPro" id="IPR006172">
    <property type="entry name" value="DNA-dir_DNA_pol_B"/>
</dbReference>
<dbReference type="PRINTS" id="PR00106">
    <property type="entry name" value="DNAPOLB"/>
</dbReference>
<feature type="binding site" evidence="13">
    <location>
        <position position="242"/>
    </location>
    <ligand>
        <name>Mg(2+)</name>
        <dbReference type="ChEBI" id="CHEBI:18420"/>
        <label>2</label>
        <note>catalytic; for 3'-5' exonuclease activity</note>
    </ligand>
</feature>
<comment type="similarity">
    <text evidence="1 13 14">Belongs to the DNA polymerase type-B family.</text>
</comment>
<feature type="region of interest" description="Interaction with the polymerase clamp" evidence="13">
    <location>
        <begin position="917"/>
        <end position="923"/>
    </location>
</feature>
<feature type="site" description="Optimization of metal coordination by the polymerase active site" evidence="13">
    <location>
        <position position="726"/>
    </location>
</feature>
<gene>
    <name evidence="17" type="primary">43</name>
</gene>
<dbReference type="SMART" id="SM00486">
    <property type="entry name" value="POLBc"/>
    <property type="match status" value="1"/>
</dbReference>
<feature type="binding site" evidence="13">
    <location>
        <position position="580"/>
    </location>
    <ligand>
        <name>substrate</name>
    </ligand>
</feature>
<dbReference type="OrthoDB" id="165at10239"/>
<evidence type="ECO:0000256" key="8">
    <source>
        <dbReference type="ARBA" id="ARBA00022839"/>
    </source>
</evidence>
<evidence type="ECO:0000256" key="3">
    <source>
        <dbReference type="ARBA" id="ARBA00022679"/>
    </source>
</evidence>